<name>A0A182SYQ7_9DIPT</name>
<evidence type="ECO:0000313" key="2">
    <source>
        <dbReference type="EnsemblMetazoa" id="AMAM016141-PA"/>
    </source>
</evidence>
<reference evidence="3" key="1">
    <citation type="submission" date="2013-09" db="EMBL/GenBank/DDBJ databases">
        <title>The Genome Sequence of Anopheles maculatus species B.</title>
        <authorList>
            <consortium name="The Broad Institute Genomics Platform"/>
            <person name="Neafsey D.E."/>
            <person name="Besansky N."/>
            <person name="Howell P."/>
            <person name="Walton C."/>
            <person name="Young S.K."/>
            <person name="Zeng Q."/>
            <person name="Gargeya S."/>
            <person name="Fitzgerald M."/>
            <person name="Haas B."/>
            <person name="Abouelleil A."/>
            <person name="Allen A.W."/>
            <person name="Alvarado L."/>
            <person name="Arachchi H.M."/>
            <person name="Berlin A.M."/>
            <person name="Chapman S.B."/>
            <person name="Gainer-Dewar J."/>
            <person name="Goldberg J."/>
            <person name="Griggs A."/>
            <person name="Gujja S."/>
            <person name="Hansen M."/>
            <person name="Howarth C."/>
            <person name="Imamovic A."/>
            <person name="Ireland A."/>
            <person name="Larimer J."/>
            <person name="McCowan C."/>
            <person name="Murphy C."/>
            <person name="Pearson M."/>
            <person name="Poon T.W."/>
            <person name="Priest M."/>
            <person name="Roberts A."/>
            <person name="Saif S."/>
            <person name="Shea T."/>
            <person name="Sisk P."/>
            <person name="Sykes S."/>
            <person name="Wortman J."/>
            <person name="Nusbaum C."/>
            <person name="Birren B."/>
        </authorList>
    </citation>
    <scope>NUCLEOTIDE SEQUENCE [LARGE SCALE GENOMIC DNA]</scope>
    <source>
        <strain evidence="3">maculatus3</strain>
    </source>
</reference>
<keyword evidence="3" id="KW-1185">Reference proteome</keyword>
<reference evidence="2" key="2">
    <citation type="submission" date="2020-05" db="UniProtKB">
        <authorList>
            <consortium name="EnsemblMetazoa"/>
        </authorList>
    </citation>
    <scope>IDENTIFICATION</scope>
    <source>
        <strain evidence="2">maculatus3</strain>
    </source>
</reference>
<dbReference type="EnsemblMetazoa" id="AMAM016141-RA">
    <property type="protein sequence ID" value="AMAM016141-PA"/>
    <property type="gene ID" value="AMAM016141"/>
</dbReference>
<dbReference type="Proteomes" id="UP000075901">
    <property type="component" value="Unassembled WGS sequence"/>
</dbReference>
<protein>
    <recommendedName>
        <fullName evidence="4">DUF4485 domain-containing protein</fullName>
    </recommendedName>
</protein>
<proteinExistence type="predicted"/>
<evidence type="ECO:0008006" key="4">
    <source>
        <dbReference type="Google" id="ProtNLM"/>
    </source>
</evidence>
<accession>A0A182SYQ7</accession>
<dbReference type="VEuPathDB" id="VectorBase:AMAM016141"/>
<sequence>NLIPSLEEPIDIRKTAQWIDRFNNTPPDQKALRNSCAKLLLQQLLEDNLTHPFIFPHLLDEPLEVLLQNDPELVGDGPFEPLQHLVKQFETLNERTDEDISSLQADTPEKRTEPSQSIQMDIDYLLRLQDALRSALLLRVPDIIENPEMFVPAPSENLHPDDRQWLTIVLEGIRSKVTQKQDSRSTCTVECQTINDQPERVAQPNAFIDRTEIERYMERKFAKLYAKFRVREKALEIRTQTAGGIHLIDVSQRLVKQCFAHLPVQY</sequence>
<dbReference type="AlphaFoldDB" id="A0A182SYQ7"/>
<organism evidence="2 3">
    <name type="scientific">Anopheles maculatus</name>
    <dbReference type="NCBI Taxonomy" id="74869"/>
    <lineage>
        <taxon>Eukaryota</taxon>
        <taxon>Metazoa</taxon>
        <taxon>Ecdysozoa</taxon>
        <taxon>Arthropoda</taxon>
        <taxon>Hexapoda</taxon>
        <taxon>Insecta</taxon>
        <taxon>Pterygota</taxon>
        <taxon>Neoptera</taxon>
        <taxon>Endopterygota</taxon>
        <taxon>Diptera</taxon>
        <taxon>Nematocera</taxon>
        <taxon>Culicoidea</taxon>
        <taxon>Culicidae</taxon>
        <taxon>Anophelinae</taxon>
        <taxon>Anopheles</taxon>
        <taxon>Anopheles maculatus group</taxon>
    </lineage>
</organism>
<evidence type="ECO:0000313" key="3">
    <source>
        <dbReference type="Proteomes" id="UP000075901"/>
    </source>
</evidence>
<evidence type="ECO:0000256" key="1">
    <source>
        <dbReference type="SAM" id="MobiDB-lite"/>
    </source>
</evidence>
<feature type="region of interest" description="Disordered" evidence="1">
    <location>
        <begin position="96"/>
        <end position="116"/>
    </location>
</feature>